<evidence type="ECO:0000256" key="8">
    <source>
        <dbReference type="PIRNR" id="PIRNR000232"/>
    </source>
</evidence>
<gene>
    <name evidence="10" type="ORF">GCM10011613_10410</name>
</gene>
<dbReference type="PANTHER" id="PTHR43821">
    <property type="entry name" value="NAD(P)H NITROREDUCTASE YDJA-RELATED"/>
    <property type="match status" value="1"/>
</dbReference>
<accession>A0ABQ3AY96</accession>
<keyword evidence="11" id="KW-1185">Reference proteome</keyword>
<dbReference type="PIRSF" id="PIRSF000232">
    <property type="entry name" value="YdjA"/>
    <property type="match status" value="1"/>
</dbReference>
<dbReference type="InterPro" id="IPR000415">
    <property type="entry name" value="Nitroreductase-like"/>
</dbReference>
<name>A0ABQ3AY96_9GAMM</name>
<dbReference type="InterPro" id="IPR052530">
    <property type="entry name" value="NAD(P)H_nitroreductase"/>
</dbReference>
<dbReference type="EC" id="1.-.-.-" evidence="8"/>
<comment type="cofactor">
    <cofactor evidence="1 8">
        <name>FMN</name>
        <dbReference type="ChEBI" id="CHEBI:58210"/>
    </cofactor>
</comment>
<dbReference type="Gene3D" id="3.40.109.10">
    <property type="entry name" value="NADH Oxidase"/>
    <property type="match status" value="1"/>
</dbReference>
<dbReference type="EMBL" id="BMYZ01000001">
    <property type="protein sequence ID" value="GGY68117.1"/>
    <property type="molecule type" value="Genomic_DNA"/>
</dbReference>
<dbReference type="Pfam" id="PF00881">
    <property type="entry name" value="Nitroreductase"/>
    <property type="match status" value="1"/>
</dbReference>
<evidence type="ECO:0000256" key="2">
    <source>
        <dbReference type="ARBA" id="ARBA00007118"/>
    </source>
</evidence>
<reference evidence="11" key="1">
    <citation type="journal article" date="2019" name="Int. J. Syst. Evol. Microbiol.">
        <title>The Global Catalogue of Microorganisms (GCM) 10K type strain sequencing project: providing services to taxonomists for standard genome sequencing and annotation.</title>
        <authorList>
            <consortium name="The Broad Institute Genomics Platform"/>
            <consortium name="The Broad Institute Genome Sequencing Center for Infectious Disease"/>
            <person name="Wu L."/>
            <person name="Ma J."/>
        </authorList>
    </citation>
    <scope>NUCLEOTIDE SEQUENCE [LARGE SCALE GENOMIC DNA]</scope>
    <source>
        <strain evidence="11">KCTC 32239</strain>
    </source>
</reference>
<feature type="domain" description="Nitroreductase" evidence="9">
    <location>
        <begin position="8"/>
        <end position="163"/>
    </location>
</feature>
<keyword evidence="3 8" id="KW-0285">Flavoprotein</keyword>
<protein>
    <recommendedName>
        <fullName evidence="8">Putative NAD(P)H nitroreductase</fullName>
        <ecNumber evidence="8">1.-.-.-</ecNumber>
    </recommendedName>
</protein>
<sequence length="187" mass="20300">MDALQLLQNRVSITKLVAPAPDEGQLLEIFKAATRAPDHGKLQPWRFLVIEGDGLNDLSSVLVNALVAANPEISPSIVEKTKNMPFRAPMIIISIAKCQDHPKVPKQEQLLACGAATQNILNALFSLNFGAVWRTGDLAYDANVKQALGLEGLEEIIGFIYVGTPAADIPAAPETDVTRFFAKWPDK</sequence>
<dbReference type="RefSeq" id="WP_189416488.1">
    <property type="nucleotide sequence ID" value="NZ_BMYZ01000001.1"/>
</dbReference>
<dbReference type="CDD" id="cd02135">
    <property type="entry name" value="YdjA-like"/>
    <property type="match status" value="1"/>
</dbReference>
<organism evidence="10 11">
    <name type="scientific">Cellvibrio zantedeschiae</name>
    <dbReference type="NCBI Taxonomy" id="1237077"/>
    <lineage>
        <taxon>Bacteria</taxon>
        <taxon>Pseudomonadati</taxon>
        <taxon>Pseudomonadota</taxon>
        <taxon>Gammaproteobacteria</taxon>
        <taxon>Cellvibrionales</taxon>
        <taxon>Cellvibrionaceae</taxon>
        <taxon>Cellvibrio</taxon>
    </lineage>
</organism>
<proteinExistence type="inferred from homology"/>
<dbReference type="InterPro" id="IPR029479">
    <property type="entry name" value="Nitroreductase"/>
</dbReference>
<evidence type="ECO:0000259" key="9">
    <source>
        <dbReference type="Pfam" id="PF00881"/>
    </source>
</evidence>
<evidence type="ECO:0000256" key="5">
    <source>
        <dbReference type="ARBA" id="ARBA00022857"/>
    </source>
</evidence>
<dbReference type="SUPFAM" id="SSF55469">
    <property type="entry name" value="FMN-dependent nitroreductase-like"/>
    <property type="match status" value="1"/>
</dbReference>
<comment type="similarity">
    <text evidence="2 8">Belongs to the nitroreductase family.</text>
</comment>
<keyword evidence="4 8" id="KW-0288">FMN</keyword>
<comment type="caution">
    <text evidence="10">The sequence shown here is derived from an EMBL/GenBank/DDBJ whole genome shotgun (WGS) entry which is preliminary data.</text>
</comment>
<evidence type="ECO:0000256" key="6">
    <source>
        <dbReference type="ARBA" id="ARBA00023002"/>
    </source>
</evidence>
<evidence type="ECO:0000313" key="11">
    <source>
        <dbReference type="Proteomes" id="UP000619761"/>
    </source>
</evidence>
<evidence type="ECO:0000256" key="3">
    <source>
        <dbReference type="ARBA" id="ARBA00022630"/>
    </source>
</evidence>
<dbReference type="InterPro" id="IPR026021">
    <property type="entry name" value="YdjA-like"/>
</dbReference>
<keyword evidence="7 8" id="KW-0520">NAD</keyword>
<evidence type="ECO:0000313" key="10">
    <source>
        <dbReference type="EMBL" id="GGY68117.1"/>
    </source>
</evidence>
<keyword evidence="6 8" id="KW-0560">Oxidoreductase</keyword>
<evidence type="ECO:0000256" key="4">
    <source>
        <dbReference type="ARBA" id="ARBA00022643"/>
    </source>
</evidence>
<dbReference type="Proteomes" id="UP000619761">
    <property type="component" value="Unassembled WGS sequence"/>
</dbReference>
<evidence type="ECO:0000256" key="7">
    <source>
        <dbReference type="ARBA" id="ARBA00023027"/>
    </source>
</evidence>
<evidence type="ECO:0000256" key="1">
    <source>
        <dbReference type="ARBA" id="ARBA00001917"/>
    </source>
</evidence>
<keyword evidence="5 8" id="KW-0521">NADP</keyword>
<dbReference type="PANTHER" id="PTHR43821:SF1">
    <property type="entry name" value="NAD(P)H NITROREDUCTASE YDJA-RELATED"/>
    <property type="match status" value="1"/>
</dbReference>